<dbReference type="EMBL" id="CDPU01000020">
    <property type="protein sequence ID" value="CEO50808.1"/>
    <property type="molecule type" value="Genomic_DNA"/>
</dbReference>
<evidence type="ECO:0000313" key="11">
    <source>
        <dbReference type="EMBL" id="CEO50808.1"/>
    </source>
</evidence>
<comment type="similarity">
    <text evidence="2 10">Belongs to the mitochondrial carrier (TC 2.A.29) family.</text>
</comment>
<evidence type="ECO:0000256" key="8">
    <source>
        <dbReference type="ARBA" id="ARBA00023136"/>
    </source>
</evidence>
<keyword evidence="8 9" id="KW-0472">Membrane</keyword>
<keyword evidence="7" id="KW-1133">Transmembrane helix</keyword>
<dbReference type="PANTHER" id="PTHR45618">
    <property type="entry name" value="MITOCHONDRIAL DICARBOXYLATE CARRIER-RELATED"/>
    <property type="match status" value="1"/>
</dbReference>
<name>A0A0B7K0E8_BIOOC</name>
<comment type="subcellular location">
    <subcellularLocation>
        <location evidence="1">Membrane</location>
        <topology evidence="1">Multi-pass membrane protein</topology>
    </subcellularLocation>
</comment>
<evidence type="ECO:0000256" key="5">
    <source>
        <dbReference type="ARBA" id="ARBA00022737"/>
    </source>
</evidence>
<evidence type="ECO:0000256" key="7">
    <source>
        <dbReference type="ARBA" id="ARBA00022989"/>
    </source>
</evidence>
<dbReference type="Gene3D" id="1.50.40.10">
    <property type="entry name" value="Mitochondrial carrier domain"/>
    <property type="match status" value="1"/>
</dbReference>
<protein>
    <submittedName>
        <fullName evidence="11">Uncharacterized protein</fullName>
    </submittedName>
</protein>
<dbReference type="GO" id="GO:0016020">
    <property type="term" value="C:membrane"/>
    <property type="evidence" value="ECO:0007669"/>
    <property type="project" value="UniProtKB-SubCell"/>
</dbReference>
<dbReference type="InterPro" id="IPR023395">
    <property type="entry name" value="MCP_dom_sf"/>
</dbReference>
<evidence type="ECO:0000256" key="3">
    <source>
        <dbReference type="ARBA" id="ARBA00022448"/>
    </source>
</evidence>
<gene>
    <name evidence="11" type="ORF">BN869_000006866_1</name>
</gene>
<dbReference type="Pfam" id="PF00153">
    <property type="entry name" value="Mito_carr"/>
    <property type="match status" value="2"/>
</dbReference>
<proteinExistence type="inferred from homology"/>
<evidence type="ECO:0000256" key="4">
    <source>
        <dbReference type="ARBA" id="ARBA00022692"/>
    </source>
</evidence>
<evidence type="ECO:0000256" key="10">
    <source>
        <dbReference type="RuleBase" id="RU000488"/>
    </source>
</evidence>
<dbReference type="AlphaFoldDB" id="A0A0B7K0E8"/>
<keyword evidence="4 9" id="KW-0812">Transmembrane</keyword>
<reference evidence="11" key="1">
    <citation type="submission" date="2015-01" db="EMBL/GenBank/DDBJ databases">
        <authorList>
            <person name="Durling Mikael"/>
        </authorList>
    </citation>
    <scope>NUCLEOTIDE SEQUENCE</scope>
</reference>
<keyword evidence="5" id="KW-0677">Repeat</keyword>
<dbReference type="InterPro" id="IPR018108">
    <property type="entry name" value="MCP_transmembrane"/>
</dbReference>
<feature type="repeat" description="Solcar" evidence="9">
    <location>
        <begin position="163"/>
        <end position="246"/>
    </location>
</feature>
<keyword evidence="6" id="KW-0999">Mitochondrion inner membrane</keyword>
<keyword evidence="3 10" id="KW-0813">Transport</keyword>
<dbReference type="SUPFAM" id="SSF103506">
    <property type="entry name" value="Mitochondrial carrier"/>
    <property type="match status" value="1"/>
</dbReference>
<dbReference type="InterPro" id="IPR050391">
    <property type="entry name" value="Mito_Metabolite_Transporter"/>
</dbReference>
<evidence type="ECO:0000256" key="1">
    <source>
        <dbReference type="ARBA" id="ARBA00004141"/>
    </source>
</evidence>
<evidence type="ECO:0000256" key="6">
    <source>
        <dbReference type="ARBA" id="ARBA00022792"/>
    </source>
</evidence>
<dbReference type="PROSITE" id="PS50920">
    <property type="entry name" value="SOLCAR"/>
    <property type="match status" value="3"/>
</dbReference>
<organism evidence="11">
    <name type="scientific">Bionectria ochroleuca</name>
    <name type="common">Gliocladium roseum</name>
    <dbReference type="NCBI Taxonomy" id="29856"/>
    <lineage>
        <taxon>Eukaryota</taxon>
        <taxon>Fungi</taxon>
        <taxon>Dikarya</taxon>
        <taxon>Ascomycota</taxon>
        <taxon>Pezizomycotina</taxon>
        <taxon>Sordariomycetes</taxon>
        <taxon>Hypocreomycetidae</taxon>
        <taxon>Hypocreales</taxon>
        <taxon>Bionectriaceae</taxon>
        <taxon>Clonostachys</taxon>
    </lineage>
</organism>
<feature type="repeat" description="Solcar" evidence="9">
    <location>
        <begin position="1"/>
        <end position="45"/>
    </location>
</feature>
<evidence type="ECO:0000256" key="2">
    <source>
        <dbReference type="ARBA" id="ARBA00006375"/>
    </source>
</evidence>
<evidence type="ECO:0000256" key="9">
    <source>
        <dbReference type="PROSITE-ProRule" id="PRU00282"/>
    </source>
</evidence>
<feature type="repeat" description="Solcar" evidence="9">
    <location>
        <begin position="59"/>
        <end position="148"/>
    </location>
</feature>
<keyword evidence="6" id="KW-0496">Mitochondrion</keyword>
<accession>A0A0B7K0E8</accession>
<sequence length="268" mass="29111">MFSLIVRSAGRDGIPSLWTGLSGSILRQGSYSTARFGIHTVLSQRVMEYTGQKRLSLGSNIACAGVAGGIAGVVGNPAEVVLVRMCADGAKPLSQRFGYSNAIEALWRIIREEGVQTELTTEQTYLKSQREGPKSRNWGIITNSTCSYSSAKQYLVSHMGLADDIKTHAAASLAAGTMATTLCAPADVIKSRLQSSAGKEGLGAVLRSGLREEGALFLMKGWTPAWLRLTPHTVLTFVFMEKLRQLTTIGIPWLHTRRIGREEEQVLR</sequence>